<keyword evidence="5 7" id="KW-0472">Membrane</keyword>
<protein>
    <submittedName>
        <fullName evidence="9">ABC transporter permease</fullName>
    </submittedName>
</protein>
<dbReference type="InterPro" id="IPR003838">
    <property type="entry name" value="ABC3_permease_C"/>
</dbReference>
<dbReference type="InterPro" id="IPR050250">
    <property type="entry name" value="Macrolide_Exporter_MacB"/>
</dbReference>
<dbReference type="PANTHER" id="PTHR30572">
    <property type="entry name" value="MEMBRANE COMPONENT OF TRANSPORTER-RELATED"/>
    <property type="match status" value="1"/>
</dbReference>
<comment type="caution">
    <text evidence="9">The sequence shown here is derived from an EMBL/GenBank/DDBJ whole genome shotgun (WGS) entry which is preliminary data.</text>
</comment>
<dbReference type="EMBL" id="DWVZ01000106">
    <property type="protein sequence ID" value="HJC63541.1"/>
    <property type="molecule type" value="Genomic_DNA"/>
</dbReference>
<feature type="transmembrane region" description="Helical" evidence="7">
    <location>
        <begin position="270"/>
        <end position="289"/>
    </location>
</feature>
<dbReference type="Pfam" id="PF02687">
    <property type="entry name" value="FtsX"/>
    <property type="match status" value="2"/>
</dbReference>
<feature type="transmembrane region" description="Helical" evidence="7">
    <location>
        <begin position="385"/>
        <end position="406"/>
    </location>
</feature>
<feature type="transmembrane region" description="Helical" evidence="7">
    <location>
        <begin position="820"/>
        <end position="843"/>
    </location>
</feature>
<evidence type="ECO:0000256" key="3">
    <source>
        <dbReference type="ARBA" id="ARBA00022692"/>
    </source>
</evidence>
<reference evidence="9" key="2">
    <citation type="submission" date="2021-04" db="EMBL/GenBank/DDBJ databases">
        <authorList>
            <person name="Gilroy R."/>
        </authorList>
    </citation>
    <scope>NUCLEOTIDE SEQUENCE</scope>
    <source>
        <strain evidence="9">ChiBcec2-3848</strain>
    </source>
</reference>
<comment type="subcellular location">
    <subcellularLocation>
        <location evidence="1">Cell membrane</location>
        <topology evidence="1">Multi-pass membrane protein</topology>
    </subcellularLocation>
</comment>
<comment type="similarity">
    <text evidence="6">Belongs to the ABC-4 integral membrane protein family.</text>
</comment>
<evidence type="ECO:0000313" key="10">
    <source>
        <dbReference type="Proteomes" id="UP000823886"/>
    </source>
</evidence>
<reference evidence="9" key="1">
    <citation type="journal article" date="2021" name="PeerJ">
        <title>Extensive microbial diversity within the chicken gut microbiome revealed by metagenomics and culture.</title>
        <authorList>
            <person name="Gilroy R."/>
            <person name="Ravi A."/>
            <person name="Getino M."/>
            <person name="Pursley I."/>
            <person name="Horton D.L."/>
            <person name="Alikhan N.F."/>
            <person name="Baker D."/>
            <person name="Gharbi K."/>
            <person name="Hall N."/>
            <person name="Watson M."/>
            <person name="Adriaenssens E.M."/>
            <person name="Foster-Nyarko E."/>
            <person name="Jarju S."/>
            <person name="Secka A."/>
            <person name="Antonio M."/>
            <person name="Oren A."/>
            <person name="Chaudhuri R.R."/>
            <person name="La Ragione R."/>
            <person name="Hildebrand F."/>
            <person name="Pallen M.J."/>
        </authorList>
    </citation>
    <scope>NUCLEOTIDE SEQUENCE</scope>
    <source>
        <strain evidence="9">ChiBcec2-3848</strain>
    </source>
</reference>
<name>A0A9D2PN60_9FIRM</name>
<dbReference type="AlphaFoldDB" id="A0A9D2PN60"/>
<feature type="domain" description="ABC3 transporter permease C-terminal" evidence="8">
    <location>
        <begin position="769"/>
        <end position="887"/>
    </location>
</feature>
<evidence type="ECO:0000256" key="4">
    <source>
        <dbReference type="ARBA" id="ARBA00022989"/>
    </source>
</evidence>
<sequence>MKKVVKLAFSYLRYYKKQTLALLAGMILSAGILTGIGSLFYSGKQAALENARVQYGDWQYSLWCSEPWFEEFLSHPEGKGFQIENYGVKTIKKTLEEPYEIQLVSADTGYLQMMGRELLEGQMPNSSAEIAMDLHTLRNLDLPRQLGSTLELDEQTYTLCGILTEMPAKLQEDGMEIFVSPESDYGSEGKFLYLKFQENGNIYKQAAAFADAFAADKSTIARNNGIAGYLGGESPAQILETIRVGLWEEGTGLPYIWGQLNEDGSLTHKAVLAALGLFGAFILYSLFQISVMKRMSQYSLLQTLGLTDGLIFQVLLAELLLLFVLGYPLGCLLGNGAAALVYGRIGRVFVTQEAVMHTGAGTQEQALASAASALPDTGSFQVDGAILAAGAVFFLVFLAGISLRLVKKMRKKTVCQMLAGNTGRMPRQRKIYSLHLENLTGVLTRKFMFARKGAFAGILFSLSVGSVIFLGAYFVAENTKINNELNLKADDGLGSDIQVYEASDELKDVIPREDLSALEEIRGIEEIHPVRYLLGEIPLTEGKLKWTSYFAEVAEDETNPPDPELMEKYQGRIVRTGEEDYLLKVNVYGYDDGMLEELQDYLLEGEIDPQKMREENTVIFKTITDGQGNTDGIDLHCKDSLSLKTPRDPMASGELLKFAGEESQYSTEEFSIAAVVSRPLAKVETYIGDSGSTEVDLIMTNEQMEENFGVTGYQTISISLKEGADAEETAGQIRDAVSHISRCVVKDYTEQIASQNLFLTQKMMFFYGIALVLFLVSLLHIMNSMQYLIAARKHEFGILRAMGITDGGFLKMLAKEGLRYGIYSSLAMTVLYFFVQKILYYFMVHIYLYVHPRGSISPAPYGAMVALNLVICIGAVLISGGSILREEILEEIRE</sequence>
<evidence type="ECO:0000256" key="1">
    <source>
        <dbReference type="ARBA" id="ARBA00004651"/>
    </source>
</evidence>
<gene>
    <name evidence="9" type="ORF">H9753_07990</name>
</gene>
<accession>A0A9D2PN60</accession>
<dbReference type="GO" id="GO:0022857">
    <property type="term" value="F:transmembrane transporter activity"/>
    <property type="evidence" value="ECO:0007669"/>
    <property type="project" value="TreeGrafter"/>
</dbReference>
<proteinExistence type="inferred from homology"/>
<evidence type="ECO:0000256" key="6">
    <source>
        <dbReference type="ARBA" id="ARBA00038076"/>
    </source>
</evidence>
<feature type="transmembrane region" description="Helical" evidence="7">
    <location>
        <begin position="310"/>
        <end position="330"/>
    </location>
</feature>
<evidence type="ECO:0000256" key="5">
    <source>
        <dbReference type="ARBA" id="ARBA00023136"/>
    </source>
</evidence>
<evidence type="ECO:0000313" key="9">
    <source>
        <dbReference type="EMBL" id="HJC63541.1"/>
    </source>
</evidence>
<keyword evidence="4 7" id="KW-1133">Transmembrane helix</keyword>
<feature type="transmembrane region" description="Helical" evidence="7">
    <location>
        <begin position="454"/>
        <end position="476"/>
    </location>
</feature>
<evidence type="ECO:0000256" key="7">
    <source>
        <dbReference type="SAM" id="Phobius"/>
    </source>
</evidence>
<dbReference type="GO" id="GO:0005886">
    <property type="term" value="C:plasma membrane"/>
    <property type="evidence" value="ECO:0007669"/>
    <property type="project" value="UniProtKB-SubCell"/>
</dbReference>
<evidence type="ECO:0000259" key="8">
    <source>
        <dbReference type="Pfam" id="PF02687"/>
    </source>
</evidence>
<dbReference type="Proteomes" id="UP000823886">
    <property type="component" value="Unassembled WGS sequence"/>
</dbReference>
<feature type="domain" description="ABC3 transporter permease C-terminal" evidence="8">
    <location>
        <begin position="273"/>
        <end position="412"/>
    </location>
</feature>
<keyword evidence="3 7" id="KW-0812">Transmembrane</keyword>
<feature type="transmembrane region" description="Helical" evidence="7">
    <location>
        <begin position="764"/>
        <end position="783"/>
    </location>
</feature>
<dbReference type="PANTHER" id="PTHR30572:SF4">
    <property type="entry name" value="ABC TRANSPORTER PERMEASE YTRF"/>
    <property type="match status" value="1"/>
</dbReference>
<keyword evidence="2" id="KW-1003">Cell membrane</keyword>
<evidence type="ECO:0000256" key="2">
    <source>
        <dbReference type="ARBA" id="ARBA00022475"/>
    </source>
</evidence>
<organism evidence="9 10">
    <name type="scientific">Candidatus Blautia merdavium</name>
    <dbReference type="NCBI Taxonomy" id="2838494"/>
    <lineage>
        <taxon>Bacteria</taxon>
        <taxon>Bacillati</taxon>
        <taxon>Bacillota</taxon>
        <taxon>Clostridia</taxon>
        <taxon>Lachnospirales</taxon>
        <taxon>Lachnospiraceae</taxon>
        <taxon>Blautia</taxon>
    </lineage>
</organism>
<feature type="transmembrane region" description="Helical" evidence="7">
    <location>
        <begin position="863"/>
        <end position="884"/>
    </location>
</feature>
<feature type="transmembrane region" description="Helical" evidence="7">
    <location>
        <begin position="20"/>
        <end position="41"/>
    </location>
</feature>